<reference evidence="2" key="1">
    <citation type="submission" date="2006-10" db="EMBL/GenBank/DDBJ databases">
        <authorList>
            <person name="Amadeo P."/>
            <person name="Zhao Q."/>
            <person name="Wortman J."/>
            <person name="Fraser-Liggett C."/>
            <person name="Carlton J."/>
        </authorList>
    </citation>
    <scope>NUCLEOTIDE SEQUENCE</scope>
    <source>
        <strain evidence="2">G3</strain>
    </source>
</reference>
<sequence length="275" mass="31496">MSHTKQITFNKSCPSIKFNADIEPKPVPWLFIETGYYPKKRSMGGRLTSQVSLPPKHMTFGNDYMFANSTIPFTKQEMNVINTAERRQDVEIEMHNDVSRVNLAKQINAQSKIEFETLLQRQQEEANLKKKQAMLFKDPEGEELITARSSRSTDSLLMDSSRNDVEVSNNEIDDKAYISKLEKFDGAQVKKMIFQSITPATRIRGSHFSKSEFSFGKNDQLEKRVSGGMRNIQRAITSMADPNEYNVAKKLDSFPDPRDSNLPSINRMNKFYANC</sequence>
<dbReference type="InterPro" id="IPR001909">
    <property type="entry name" value="KRAB"/>
</dbReference>
<gene>
    <name evidence="2" type="ORF">TVAG_061830</name>
</gene>
<dbReference type="VEuPathDB" id="TrichDB:TVAGG3_0282680"/>
<accession>A2E7U8</accession>
<reference evidence="2" key="2">
    <citation type="journal article" date="2007" name="Science">
        <title>Draft genome sequence of the sexually transmitted pathogen Trichomonas vaginalis.</title>
        <authorList>
            <person name="Carlton J.M."/>
            <person name="Hirt R.P."/>
            <person name="Silva J.C."/>
            <person name="Delcher A.L."/>
            <person name="Schatz M."/>
            <person name="Zhao Q."/>
            <person name="Wortman J.R."/>
            <person name="Bidwell S.L."/>
            <person name="Alsmark U.C.M."/>
            <person name="Besteiro S."/>
            <person name="Sicheritz-Ponten T."/>
            <person name="Noel C.J."/>
            <person name="Dacks J.B."/>
            <person name="Foster P.G."/>
            <person name="Simillion C."/>
            <person name="Van de Peer Y."/>
            <person name="Miranda-Saavedra D."/>
            <person name="Barton G.J."/>
            <person name="Westrop G.D."/>
            <person name="Mueller S."/>
            <person name="Dessi D."/>
            <person name="Fiori P.L."/>
            <person name="Ren Q."/>
            <person name="Paulsen I."/>
            <person name="Zhang H."/>
            <person name="Bastida-Corcuera F.D."/>
            <person name="Simoes-Barbosa A."/>
            <person name="Brown M.T."/>
            <person name="Hayes R.D."/>
            <person name="Mukherjee M."/>
            <person name="Okumura C.Y."/>
            <person name="Schneider R."/>
            <person name="Smith A.J."/>
            <person name="Vanacova S."/>
            <person name="Villalvazo M."/>
            <person name="Haas B.J."/>
            <person name="Pertea M."/>
            <person name="Feldblyum T.V."/>
            <person name="Utterback T.R."/>
            <person name="Shu C.L."/>
            <person name="Osoegawa K."/>
            <person name="de Jong P.J."/>
            <person name="Hrdy I."/>
            <person name="Horvathova L."/>
            <person name="Zubacova Z."/>
            <person name="Dolezal P."/>
            <person name="Malik S.B."/>
            <person name="Logsdon J.M. Jr."/>
            <person name="Henze K."/>
            <person name="Gupta A."/>
            <person name="Wang C.C."/>
            <person name="Dunne R.L."/>
            <person name="Upcroft J.A."/>
            <person name="Upcroft P."/>
            <person name="White O."/>
            <person name="Salzberg S.L."/>
            <person name="Tang P."/>
            <person name="Chiu C.-H."/>
            <person name="Lee Y.-S."/>
            <person name="Embley T.M."/>
            <person name="Coombs G.H."/>
            <person name="Mottram J.C."/>
            <person name="Tachezy J."/>
            <person name="Fraser-Liggett C.M."/>
            <person name="Johnson P.J."/>
        </authorList>
    </citation>
    <scope>NUCLEOTIDE SEQUENCE [LARGE SCALE GENOMIC DNA]</scope>
    <source>
        <strain evidence="2">G3</strain>
    </source>
</reference>
<dbReference type="PROSITE" id="PS50805">
    <property type="entry name" value="KRAB"/>
    <property type="match status" value="1"/>
</dbReference>
<dbReference type="EMBL" id="DS113322">
    <property type="protein sequence ID" value="EAY11279.1"/>
    <property type="molecule type" value="Genomic_DNA"/>
</dbReference>
<name>A2E7U8_TRIV3</name>
<dbReference type="RefSeq" id="XP_001323502.1">
    <property type="nucleotide sequence ID" value="XM_001323467.1"/>
</dbReference>
<protein>
    <recommendedName>
        <fullName evidence="1">KRAB domain-containing protein</fullName>
    </recommendedName>
</protein>
<dbReference type="InParanoid" id="A2E7U8"/>
<organism evidence="2 3">
    <name type="scientific">Trichomonas vaginalis (strain ATCC PRA-98 / G3)</name>
    <dbReference type="NCBI Taxonomy" id="412133"/>
    <lineage>
        <taxon>Eukaryota</taxon>
        <taxon>Metamonada</taxon>
        <taxon>Parabasalia</taxon>
        <taxon>Trichomonadida</taxon>
        <taxon>Trichomonadidae</taxon>
        <taxon>Trichomonas</taxon>
    </lineage>
</organism>
<dbReference type="VEuPathDB" id="TrichDB:TVAG_061830"/>
<evidence type="ECO:0000313" key="3">
    <source>
        <dbReference type="Proteomes" id="UP000001542"/>
    </source>
</evidence>
<dbReference type="KEGG" id="tva:4769232"/>
<feature type="domain" description="KRAB" evidence="1">
    <location>
        <begin position="64"/>
        <end position="138"/>
    </location>
</feature>
<dbReference type="AlphaFoldDB" id="A2E7U8"/>
<dbReference type="Proteomes" id="UP000001542">
    <property type="component" value="Unassembled WGS sequence"/>
</dbReference>
<evidence type="ECO:0000313" key="2">
    <source>
        <dbReference type="EMBL" id="EAY11279.1"/>
    </source>
</evidence>
<dbReference type="GO" id="GO:0006355">
    <property type="term" value="P:regulation of DNA-templated transcription"/>
    <property type="evidence" value="ECO:0007669"/>
    <property type="project" value="InterPro"/>
</dbReference>
<keyword evidence="3" id="KW-1185">Reference proteome</keyword>
<proteinExistence type="predicted"/>
<evidence type="ECO:0000259" key="1">
    <source>
        <dbReference type="PROSITE" id="PS50805"/>
    </source>
</evidence>